<comment type="caution">
    <text evidence="5">The sequence shown here is derived from an EMBL/GenBank/DDBJ whole genome shotgun (WGS) entry which is preliminary data.</text>
</comment>
<reference evidence="5 6" key="1">
    <citation type="journal article" date="2016" name="Nat. Commun.">
        <title>Thousands of microbial genomes shed light on interconnected biogeochemical processes in an aquifer system.</title>
        <authorList>
            <person name="Anantharaman K."/>
            <person name="Brown C.T."/>
            <person name="Hug L.A."/>
            <person name="Sharon I."/>
            <person name="Castelle C.J."/>
            <person name="Probst A.J."/>
            <person name="Thomas B.C."/>
            <person name="Singh A."/>
            <person name="Wilkins M.J."/>
            <person name="Karaoz U."/>
            <person name="Brodie E.L."/>
            <person name="Williams K.H."/>
            <person name="Hubbard S.S."/>
            <person name="Banfield J.F."/>
        </authorList>
    </citation>
    <scope>NUCLEOTIDE SEQUENCE [LARGE SCALE GENOMIC DNA]</scope>
    <source>
        <strain evidence="6">RBG_16_55_9</strain>
    </source>
</reference>
<gene>
    <name evidence="5" type="ORF">A2Z21_04605</name>
</gene>
<evidence type="ECO:0000313" key="5">
    <source>
        <dbReference type="EMBL" id="OGF55073.1"/>
    </source>
</evidence>
<feature type="domain" description="4Fe-4S ferredoxin-type" evidence="4">
    <location>
        <begin position="14"/>
        <end position="43"/>
    </location>
</feature>
<dbReference type="InterPro" id="IPR017896">
    <property type="entry name" value="4Fe4S_Fe-S-bd"/>
</dbReference>
<proteinExistence type="predicted"/>
<dbReference type="Pfam" id="PF12837">
    <property type="entry name" value="Fer4_6"/>
    <property type="match status" value="1"/>
</dbReference>
<dbReference type="GO" id="GO:0051536">
    <property type="term" value="F:iron-sulfur cluster binding"/>
    <property type="evidence" value="ECO:0007669"/>
    <property type="project" value="UniProtKB-KW"/>
</dbReference>
<accession>A0A1F5UV99</accession>
<name>A0A1F5UV99_FRAXR</name>
<dbReference type="AlphaFoldDB" id="A0A1F5UV99"/>
<dbReference type="Proteomes" id="UP000179157">
    <property type="component" value="Unassembled WGS sequence"/>
</dbReference>
<dbReference type="STRING" id="1817864.A2Z21_04605"/>
<dbReference type="GO" id="GO:0046872">
    <property type="term" value="F:metal ion binding"/>
    <property type="evidence" value="ECO:0007669"/>
    <property type="project" value="UniProtKB-KW"/>
</dbReference>
<keyword evidence="1" id="KW-0479">Metal-binding</keyword>
<dbReference type="InterPro" id="IPR017900">
    <property type="entry name" value="4Fe4S_Fe_S_CS"/>
</dbReference>
<organism evidence="5 6">
    <name type="scientific">Fraserbacteria sp. (strain RBG_16_55_9)</name>
    <dbReference type="NCBI Taxonomy" id="1817864"/>
    <lineage>
        <taxon>Bacteria</taxon>
        <taxon>Candidatus Fraseribacteriota</taxon>
    </lineage>
</organism>
<keyword evidence="2" id="KW-0408">Iron</keyword>
<keyword evidence="3" id="KW-0411">Iron-sulfur</keyword>
<sequence>MLANYGYKDGSGEYFIAIDTDKCNGCGACVKACPADVFEITADPFDPLAEKQVAVIKEDHRKKIKYSCALCKPTGERPPLPCTAACEPQAIAHSW</sequence>
<protein>
    <submittedName>
        <fullName evidence="5">Ferredoxin</fullName>
    </submittedName>
</protein>
<dbReference type="PROSITE" id="PS00198">
    <property type="entry name" value="4FE4S_FER_1"/>
    <property type="match status" value="1"/>
</dbReference>
<dbReference type="SUPFAM" id="SSF54862">
    <property type="entry name" value="4Fe-4S ferredoxins"/>
    <property type="match status" value="1"/>
</dbReference>
<evidence type="ECO:0000256" key="1">
    <source>
        <dbReference type="ARBA" id="ARBA00022723"/>
    </source>
</evidence>
<evidence type="ECO:0000313" key="6">
    <source>
        <dbReference type="Proteomes" id="UP000179157"/>
    </source>
</evidence>
<evidence type="ECO:0000259" key="4">
    <source>
        <dbReference type="PROSITE" id="PS51379"/>
    </source>
</evidence>
<dbReference type="Gene3D" id="3.30.70.20">
    <property type="match status" value="1"/>
</dbReference>
<dbReference type="EMBL" id="MFGX01000064">
    <property type="protein sequence ID" value="OGF55073.1"/>
    <property type="molecule type" value="Genomic_DNA"/>
</dbReference>
<evidence type="ECO:0000256" key="3">
    <source>
        <dbReference type="ARBA" id="ARBA00023014"/>
    </source>
</evidence>
<dbReference type="PROSITE" id="PS51379">
    <property type="entry name" value="4FE4S_FER_2"/>
    <property type="match status" value="1"/>
</dbReference>
<evidence type="ECO:0000256" key="2">
    <source>
        <dbReference type="ARBA" id="ARBA00023004"/>
    </source>
</evidence>